<reference evidence="1 2" key="1">
    <citation type="submission" date="2021-06" db="EMBL/GenBank/DDBJ databases">
        <title>Caerostris darwini draft genome.</title>
        <authorList>
            <person name="Kono N."/>
            <person name="Arakawa K."/>
        </authorList>
    </citation>
    <scope>NUCLEOTIDE SEQUENCE [LARGE SCALE GENOMIC DNA]</scope>
</reference>
<dbReference type="AlphaFoldDB" id="A0AAV4QN58"/>
<accession>A0AAV4QN58</accession>
<dbReference type="Proteomes" id="UP001054837">
    <property type="component" value="Unassembled WGS sequence"/>
</dbReference>
<organism evidence="1 2">
    <name type="scientific">Caerostris darwini</name>
    <dbReference type="NCBI Taxonomy" id="1538125"/>
    <lineage>
        <taxon>Eukaryota</taxon>
        <taxon>Metazoa</taxon>
        <taxon>Ecdysozoa</taxon>
        <taxon>Arthropoda</taxon>
        <taxon>Chelicerata</taxon>
        <taxon>Arachnida</taxon>
        <taxon>Araneae</taxon>
        <taxon>Araneomorphae</taxon>
        <taxon>Entelegynae</taxon>
        <taxon>Araneoidea</taxon>
        <taxon>Araneidae</taxon>
        <taxon>Caerostris</taxon>
    </lineage>
</organism>
<dbReference type="EMBL" id="BPLQ01004811">
    <property type="protein sequence ID" value="GIY10860.1"/>
    <property type="molecule type" value="Genomic_DNA"/>
</dbReference>
<gene>
    <name evidence="1" type="ORF">CDAR_190011</name>
</gene>
<comment type="caution">
    <text evidence="1">The sequence shown here is derived from an EMBL/GenBank/DDBJ whole genome shotgun (WGS) entry which is preliminary data.</text>
</comment>
<proteinExistence type="predicted"/>
<protein>
    <submittedName>
        <fullName evidence="1">Uncharacterized protein</fullName>
    </submittedName>
</protein>
<sequence length="87" mass="10094">MVNLVKRPNWNLLGVNWMEIGAIVGGDYEIPSGLEIPMYIPSGIFTKIMNIFELKCTASSNHKIVLVHRKQQKARHFHFKARWPQFT</sequence>
<evidence type="ECO:0000313" key="2">
    <source>
        <dbReference type="Proteomes" id="UP001054837"/>
    </source>
</evidence>
<keyword evidence="2" id="KW-1185">Reference proteome</keyword>
<evidence type="ECO:0000313" key="1">
    <source>
        <dbReference type="EMBL" id="GIY10860.1"/>
    </source>
</evidence>
<name>A0AAV4QN58_9ARAC</name>